<comment type="caution">
    <text evidence="4">The sequence shown here is derived from an EMBL/GenBank/DDBJ whole genome shotgun (WGS) entry which is preliminary data.</text>
</comment>
<feature type="transmembrane region" description="Helical" evidence="3">
    <location>
        <begin position="515"/>
        <end position="536"/>
    </location>
</feature>
<proteinExistence type="predicted"/>
<evidence type="ECO:0000256" key="2">
    <source>
        <dbReference type="SAM" id="MobiDB-lite"/>
    </source>
</evidence>
<organism evidence="4 5">
    <name type="scientific">Prunus yedoensis var. nudiflora</name>
    <dbReference type="NCBI Taxonomy" id="2094558"/>
    <lineage>
        <taxon>Eukaryota</taxon>
        <taxon>Viridiplantae</taxon>
        <taxon>Streptophyta</taxon>
        <taxon>Embryophyta</taxon>
        <taxon>Tracheophyta</taxon>
        <taxon>Spermatophyta</taxon>
        <taxon>Magnoliopsida</taxon>
        <taxon>eudicotyledons</taxon>
        <taxon>Gunneridae</taxon>
        <taxon>Pentapetalae</taxon>
        <taxon>rosids</taxon>
        <taxon>fabids</taxon>
        <taxon>Rosales</taxon>
        <taxon>Rosaceae</taxon>
        <taxon>Amygdaloideae</taxon>
        <taxon>Amygdaleae</taxon>
        <taxon>Prunus</taxon>
    </lineage>
</organism>
<reference evidence="4 5" key="1">
    <citation type="submission" date="2018-02" db="EMBL/GenBank/DDBJ databases">
        <title>Draft genome of wild Prunus yedoensis var. nudiflora.</title>
        <authorList>
            <person name="Baek S."/>
            <person name="Kim J.-H."/>
            <person name="Choi K."/>
            <person name="Kim G.-B."/>
            <person name="Cho A."/>
            <person name="Jang H."/>
            <person name="Shin C.-H."/>
            <person name="Yu H.-J."/>
            <person name="Mun J.-H."/>
        </authorList>
    </citation>
    <scope>NUCLEOTIDE SEQUENCE [LARGE SCALE GENOMIC DNA]</scope>
    <source>
        <strain evidence="5">cv. Jeju island</strain>
        <tissue evidence="4">Leaf</tissue>
    </source>
</reference>
<keyword evidence="1" id="KW-0175">Coiled coil</keyword>
<keyword evidence="3" id="KW-1133">Transmembrane helix</keyword>
<feature type="region of interest" description="Disordered" evidence="2">
    <location>
        <begin position="568"/>
        <end position="589"/>
    </location>
</feature>
<feature type="coiled-coil region" evidence="1">
    <location>
        <begin position="128"/>
        <end position="162"/>
    </location>
</feature>
<sequence length="589" mass="67659">MGKGSLFTSSWFLLQKITCGVSRARGFHGVCDGSSSNGRKASLSLIEELEMGNNVPKERDSRSICIYKVPNAMRQMKSKAYEPNIVSIGPYHHGVPSLQEMEKVKRIYFRRLFKPKTDDGSVVSVKEKAEMMQLLDDAKKAMQELEEKARSCYSEESELRSEEFVKMMLIDGCFIIGFLRDASQQGFEHTPSTVQRWMLPIIRQDLIKLENQLPLFVLRRLYDKLIITKTSSSASDHQKPRSSDLEALSIRFFKPLLQGSVDPDKPLQYFAPKHEGQGKHFLDLFHHNICPEHNEKEVDTLPRKDVKHNLKPQEKQTFWHKHLKPQRKQPLSRKDLRPQLKKILWNKDLKPPQGKQTQLILSIRELKEAGVKFKRNKKPCRPLDISFSRGTFDIRRKVLTIPAIHINDHRATLFRNMLAFEKCHRYCQHQDVTTYLFFLDGLINSAKDVGLLHYHGILFHSLGSNRRVAKLVNNLCKEVGSDMSQSYLYEVVRDVDAYYNSRYAKVRAFLVHHHFSSWLVGISTLGACLALYLAVVQTVCTVATAKKEFGSDFSLGSFLEDSLLPKHVSGGTDSQSKSLLRLERKRVDS</sequence>
<dbReference type="Pfam" id="PF03140">
    <property type="entry name" value="DUF247"/>
    <property type="match status" value="1"/>
</dbReference>
<dbReference type="Proteomes" id="UP000250321">
    <property type="component" value="Unassembled WGS sequence"/>
</dbReference>
<accession>A0A314ZME1</accession>
<dbReference type="STRING" id="2094558.A0A314ZME1"/>
<name>A0A314ZME1_PRUYE</name>
<keyword evidence="3" id="KW-0812">Transmembrane</keyword>
<keyword evidence="3" id="KW-0472">Membrane</keyword>
<dbReference type="PANTHER" id="PTHR31170:SF21">
    <property type="match status" value="1"/>
</dbReference>
<dbReference type="OrthoDB" id="1842647at2759"/>
<protein>
    <submittedName>
        <fullName evidence="4">UPF0481 protein</fullName>
    </submittedName>
</protein>
<gene>
    <name evidence="4" type="ORF">Pyn_03247</name>
</gene>
<dbReference type="InterPro" id="IPR004158">
    <property type="entry name" value="DUF247_pln"/>
</dbReference>
<dbReference type="EMBL" id="PJQY01000104">
    <property type="protein sequence ID" value="PQQ18584.1"/>
    <property type="molecule type" value="Genomic_DNA"/>
</dbReference>
<dbReference type="AlphaFoldDB" id="A0A314ZME1"/>
<feature type="compositionally biased region" description="Basic and acidic residues" evidence="2">
    <location>
        <begin position="580"/>
        <end position="589"/>
    </location>
</feature>
<evidence type="ECO:0000256" key="3">
    <source>
        <dbReference type="SAM" id="Phobius"/>
    </source>
</evidence>
<evidence type="ECO:0000256" key="1">
    <source>
        <dbReference type="SAM" id="Coils"/>
    </source>
</evidence>
<evidence type="ECO:0000313" key="4">
    <source>
        <dbReference type="EMBL" id="PQQ18584.1"/>
    </source>
</evidence>
<keyword evidence="5" id="KW-1185">Reference proteome</keyword>
<dbReference type="PANTHER" id="PTHR31170">
    <property type="entry name" value="BNAC04G53230D PROTEIN"/>
    <property type="match status" value="1"/>
</dbReference>
<evidence type="ECO:0000313" key="5">
    <source>
        <dbReference type="Proteomes" id="UP000250321"/>
    </source>
</evidence>